<evidence type="ECO:0000256" key="23">
    <source>
        <dbReference type="SAM" id="Phobius"/>
    </source>
</evidence>
<dbReference type="InterPro" id="IPR036890">
    <property type="entry name" value="HATPase_C_sf"/>
</dbReference>
<evidence type="ECO:0000256" key="2">
    <source>
        <dbReference type="ARBA" id="ARBA00001935"/>
    </source>
</evidence>
<organism evidence="27 28">
    <name type="scientific">Cylindrospermum stagnale PCC 7417</name>
    <dbReference type="NCBI Taxonomy" id="56107"/>
    <lineage>
        <taxon>Bacteria</taxon>
        <taxon>Bacillati</taxon>
        <taxon>Cyanobacteriota</taxon>
        <taxon>Cyanophyceae</taxon>
        <taxon>Nostocales</taxon>
        <taxon>Nostocaceae</taxon>
        <taxon>Cylindrospermum</taxon>
    </lineage>
</organism>
<evidence type="ECO:0000256" key="12">
    <source>
        <dbReference type="ARBA" id="ARBA00022777"/>
    </source>
</evidence>
<dbReference type="CDD" id="cd16922">
    <property type="entry name" value="HATPase_EvgS-ArcB-TorS-like"/>
    <property type="match status" value="1"/>
</dbReference>
<dbReference type="eggNOG" id="COG0745">
    <property type="taxonomic scope" value="Bacteria"/>
</dbReference>
<feature type="modified residue" description="4-aspartylphosphate" evidence="22">
    <location>
        <position position="884"/>
    </location>
</feature>
<evidence type="ECO:0000256" key="5">
    <source>
        <dbReference type="ARBA" id="ARBA00009842"/>
    </source>
</evidence>
<evidence type="ECO:0000256" key="14">
    <source>
        <dbReference type="ARBA" id="ARBA00022840"/>
    </source>
</evidence>
<evidence type="ECO:0000259" key="26">
    <source>
        <dbReference type="PROSITE" id="PS50110"/>
    </source>
</evidence>
<dbReference type="SMART" id="SM00388">
    <property type="entry name" value="HisKA"/>
    <property type="match status" value="1"/>
</dbReference>
<dbReference type="Proteomes" id="UP000010475">
    <property type="component" value="Chromosome"/>
</dbReference>
<dbReference type="PATRIC" id="fig|56107.3.peg.5542"/>
<evidence type="ECO:0000256" key="19">
    <source>
        <dbReference type="ARBA" id="ARBA00023157"/>
    </source>
</evidence>
<keyword evidence="7 22" id="KW-0597">Phosphoprotein</keyword>
<comment type="similarity">
    <text evidence="5">Belongs to the ethylene receptor family.</text>
</comment>
<keyword evidence="9 23" id="KW-0812">Transmembrane</keyword>
<dbReference type="FunFam" id="1.10.287.130:FF:000038">
    <property type="entry name" value="Sensory transduction histidine kinase"/>
    <property type="match status" value="1"/>
</dbReference>
<evidence type="ECO:0000256" key="4">
    <source>
        <dbReference type="ARBA" id="ARBA00006402"/>
    </source>
</evidence>
<keyword evidence="17" id="KW-0902">Two-component regulatory system</keyword>
<dbReference type="InterPro" id="IPR003018">
    <property type="entry name" value="GAF"/>
</dbReference>
<keyword evidence="14" id="KW-0067">ATP-binding</keyword>
<dbReference type="GO" id="GO:0016020">
    <property type="term" value="C:membrane"/>
    <property type="evidence" value="ECO:0007669"/>
    <property type="project" value="UniProtKB-SubCell"/>
</dbReference>
<dbReference type="RefSeq" id="WP_015210329.1">
    <property type="nucleotide sequence ID" value="NC_019757.1"/>
</dbReference>
<feature type="domain" description="Response regulatory" evidence="26">
    <location>
        <begin position="835"/>
        <end position="958"/>
    </location>
</feature>
<dbReference type="InterPro" id="IPR029016">
    <property type="entry name" value="GAF-like_dom_sf"/>
</dbReference>
<dbReference type="STRING" id="56107.Cylst_5045"/>
<feature type="transmembrane region" description="Helical" evidence="23">
    <location>
        <begin position="35"/>
        <end position="56"/>
    </location>
</feature>
<evidence type="ECO:0000259" key="25">
    <source>
        <dbReference type="PROSITE" id="PS50109"/>
    </source>
</evidence>
<dbReference type="Gene3D" id="3.30.565.10">
    <property type="entry name" value="Histidine kinase-like ATPase, C-terminal domain"/>
    <property type="match status" value="1"/>
</dbReference>
<gene>
    <name evidence="27" type="ORF">Cylst_5045</name>
</gene>
<dbReference type="InterPro" id="IPR058544">
    <property type="entry name" value="ETR1_N"/>
</dbReference>
<evidence type="ECO:0000256" key="20">
    <source>
        <dbReference type="ARBA" id="ARBA00023306"/>
    </source>
</evidence>
<dbReference type="SUPFAM" id="SSF55781">
    <property type="entry name" value="GAF domain-like"/>
    <property type="match status" value="2"/>
</dbReference>
<dbReference type="PANTHER" id="PTHR45339">
    <property type="entry name" value="HYBRID SIGNAL TRANSDUCTION HISTIDINE KINASE J"/>
    <property type="match status" value="1"/>
</dbReference>
<dbReference type="InterPro" id="IPR003594">
    <property type="entry name" value="HATPase_dom"/>
</dbReference>
<proteinExistence type="inferred from homology"/>
<dbReference type="AlphaFoldDB" id="K9X4S8"/>
<dbReference type="InterPro" id="IPR003661">
    <property type="entry name" value="HisK_dim/P_dom"/>
</dbReference>
<evidence type="ECO:0000259" key="24">
    <source>
        <dbReference type="PROSITE" id="PS50046"/>
    </source>
</evidence>
<dbReference type="HOGENOM" id="CLU_000445_114_15_3"/>
<dbReference type="SUPFAM" id="SSF55874">
    <property type="entry name" value="ATPase domain of HSP90 chaperone/DNA topoisomerase II/histidine kinase"/>
    <property type="match status" value="1"/>
</dbReference>
<sequence>MQAVWELFQNFLSTNYYMPHGQCYLWQTPLVGLHLVSDALIAIAYFSIPIMLIYFVNKRSDIPFSKVFVLFGAFIILCGTGHLLDIWTLWHPDYWLSGIERAITALVSCYTALQLVELLPQFLELRSPQQLENINQELEKQVAERQRTEETLQMIVAGTASVTGNDFFPVLAQNLATALDVAYVMVLETVGNSLQTLRSLAIWSIDHLAENIEYELVGTPCKIVVEEKLLRSYPKDLQPLFPDAPLLECIAAESYVGVPLVDINQNVIGNLCIIDVKPFVADDRTKTLLRVFAARASAELQRKWAEEDKRRAYQDLEFRVDARTAELVAANTSLEVEIRERIAASAAMRVMAEREKATSHVIQQMRQSLNLETIFKATTGELRSAVACDRVLIYRFQPDWSGELVAESVADAWNALLPTLGSDGLRPAVREHELTKVAIDQQNCMLGSSEALIRDTYLQDNQGGLYQQKHSYYCVADIYQAGFDSCYLNLLEQLQARAYIIAPIFSGNKLWGLLAVYQNGSPRKWQNAEIQIVTQIGNQLGVAVQQAELFAQTQQQAEDLKLAKEAADAANLAKSEFLANMSHELRTPLNAILGFTQLMQQDQSLTSEHQRYTEIINQSGEHLLGLINDVLEMSKIEAGRITLSEIEFDLHKLLNSLFAMLQLKALSKGLQLSFDYDATVPQCIKTDENKLRQVLINLLGNAIKFTQQGSVTLRIRNQESSQFHKRELESTPHTLLFEVEDTGPGIAPEELGNLFQAFQQTRAGQQSKEGTGLGLRISQKFAQLMGGEITVSSEPGKGSCFAFYIQAGSAETVSLNSSSPTHNAVSIAPGQPSYRILIVEDHPANRLLLNTILSRLGFEVQEAENGQMAIALWQQWRPHLIFMDMYMPIIDGYEAARQIRNWEQKLADEQIFTPTKIIALTASAFADQRQESLDAGCDDFVSKPFRWEEILETLALHLGVQYLYAATSTEAITANSLLRQPDYVLNSAALAIMPVDWIAQLHFAAAQGNDATSFNLVAQIPSEHTSLIQALTKLIETYQFDQLMALTQPTQSEDV</sequence>
<evidence type="ECO:0000256" key="7">
    <source>
        <dbReference type="ARBA" id="ARBA00022553"/>
    </source>
</evidence>
<evidence type="ECO:0000256" key="22">
    <source>
        <dbReference type="PROSITE-ProRule" id="PRU00169"/>
    </source>
</evidence>
<name>K9X4S8_9NOST</name>
<dbReference type="SMART" id="SM00065">
    <property type="entry name" value="GAF"/>
    <property type="match status" value="2"/>
</dbReference>
<dbReference type="CDD" id="cd00082">
    <property type="entry name" value="HisKA"/>
    <property type="match status" value="1"/>
</dbReference>
<keyword evidence="8" id="KW-0808">Transferase</keyword>
<dbReference type="PANTHER" id="PTHR45339:SF1">
    <property type="entry name" value="HYBRID SIGNAL TRANSDUCTION HISTIDINE KINASE J"/>
    <property type="match status" value="1"/>
</dbReference>
<protein>
    <recommendedName>
        <fullName evidence="21">Circadian input-output histidine kinase CikA</fullName>
        <ecNumber evidence="6">2.7.13.3</ecNumber>
    </recommendedName>
</protein>
<dbReference type="InterPro" id="IPR036097">
    <property type="entry name" value="HisK_dim/P_sf"/>
</dbReference>
<evidence type="ECO:0000256" key="11">
    <source>
        <dbReference type="ARBA" id="ARBA00022745"/>
    </source>
</evidence>
<dbReference type="Pfam" id="PF00072">
    <property type="entry name" value="Response_reg"/>
    <property type="match status" value="1"/>
</dbReference>
<dbReference type="PROSITE" id="PS50046">
    <property type="entry name" value="PHYTOCHROME_2"/>
    <property type="match status" value="1"/>
</dbReference>
<dbReference type="Pfam" id="PF01590">
    <property type="entry name" value="GAF"/>
    <property type="match status" value="2"/>
</dbReference>
<dbReference type="Pfam" id="PF00512">
    <property type="entry name" value="HisKA"/>
    <property type="match status" value="1"/>
</dbReference>
<dbReference type="eggNOG" id="COG2205">
    <property type="taxonomic scope" value="Bacteria"/>
</dbReference>
<comment type="similarity">
    <text evidence="4">In the N-terminal section; belongs to the phytochrome family.</text>
</comment>
<dbReference type="EMBL" id="CP003642">
    <property type="protein sequence ID" value="AFZ27094.1"/>
    <property type="molecule type" value="Genomic_DNA"/>
</dbReference>
<evidence type="ECO:0000256" key="10">
    <source>
        <dbReference type="ARBA" id="ARBA00022741"/>
    </source>
</evidence>
<evidence type="ECO:0000256" key="9">
    <source>
        <dbReference type="ARBA" id="ARBA00022692"/>
    </source>
</evidence>
<dbReference type="CDD" id="cd17546">
    <property type="entry name" value="REC_hyHK_CKI1_RcsC-like"/>
    <property type="match status" value="1"/>
</dbReference>
<dbReference type="eggNOG" id="COG2203">
    <property type="taxonomic scope" value="Bacteria"/>
</dbReference>
<dbReference type="OrthoDB" id="569347at2"/>
<keyword evidence="19" id="KW-1015">Disulfide bond</keyword>
<dbReference type="SMART" id="SM00387">
    <property type="entry name" value="HATPase_c"/>
    <property type="match status" value="1"/>
</dbReference>
<keyword evidence="13" id="KW-0256">Endoplasmic reticulum</keyword>
<keyword evidence="20" id="KW-0131">Cell cycle</keyword>
<feature type="domain" description="Histidine kinase" evidence="25">
    <location>
        <begin position="580"/>
        <end position="809"/>
    </location>
</feature>
<dbReference type="GO" id="GO:0005524">
    <property type="term" value="F:ATP binding"/>
    <property type="evidence" value="ECO:0007669"/>
    <property type="project" value="UniProtKB-KW"/>
</dbReference>
<dbReference type="SMART" id="SM00448">
    <property type="entry name" value="REC"/>
    <property type="match status" value="1"/>
</dbReference>
<evidence type="ECO:0000256" key="17">
    <source>
        <dbReference type="ARBA" id="ARBA00023012"/>
    </source>
</evidence>
<keyword evidence="12 27" id="KW-0418">Kinase</keyword>
<dbReference type="FunFam" id="3.30.565.10:FF:000010">
    <property type="entry name" value="Sensor histidine kinase RcsC"/>
    <property type="match status" value="1"/>
</dbReference>
<dbReference type="PROSITE" id="PS50110">
    <property type="entry name" value="RESPONSE_REGULATORY"/>
    <property type="match status" value="1"/>
</dbReference>
<keyword evidence="10" id="KW-0547">Nucleotide-binding</keyword>
<comment type="cofactor">
    <cofactor evidence="2">
        <name>Cu cation</name>
        <dbReference type="ChEBI" id="CHEBI:23378"/>
    </cofactor>
</comment>
<feature type="domain" description="Phytochrome chromophore attachment site" evidence="24">
    <location>
        <begin position="370"/>
        <end position="539"/>
    </location>
</feature>
<accession>K9X4S8</accession>
<dbReference type="Pfam" id="PF02518">
    <property type="entry name" value="HATPase_c"/>
    <property type="match status" value="1"/>
</dbReference>
<dbReference type="SUPFAM" id="SSF47384">
    <property type="entry name" value="Homodimeric domain of signal transducing histidine kinase"/>
    <property type="match status" value="1"/>
</dbReference>
<evidence type="ECO:0000256" key="8">
    <source>
        <dbReference type="ARBA" id="ARBA00022679"/>
    </source>
</evidence>
<feature type="transmembrane region" description="Helical" evidence="23">
    <location>
        <begin position="68"/>
        <end position="90"/>
    </location>
</feature>
<comment type="catalytic activity">
    <reaction evidence="1">
        <text>ATP + protein L-histidine = ADP + protein N-phospho-L-histidine.</text>
        <dbReference type="EC" id="2.7.13.3"/>
    </reaction>
</comment>
<dbReference type="KEGG" id="csg:Cylst_5045"/>
<evidence type="ECO:0000256" key="3">
    <source>
        <dbReference type="ARBA" id="ARBA00004477"/>
    </source>
</evidence>
<evidence type="ECO:0000313" key="28">
    <source>
        <dbReference type="Proteomes" id="UP000010475"/>
    </source>
</evidence>
<dbReference type="GO" id="GO:0000155">
    <property type="term" value="F:phosphorelay sensor kinase activity"/>
    <property type="evidence" value="ECO:0007669"/>
    <property type="project" value="InterPro"/>
</dbReference>
<dbReference type="PRINTS" id="PR00344">
    <property type="entry name" value="BCTRLSENSOR"/>
</dbReference>
<reference evidence="27 28" key="1">
    <citation type="submission" date="2012-06" db="EMBL/GenBank/DDBJ databases">
        <title>Finished chromosome of genome of Cylindrospermum stagnale PCC 7417.</title>
        <authorList>
            <consortium name="US DOE Joint Genome Institute"/>
            <person name="Gugger M."/>
            <person name="Coursin T."/>
            <person name="Rippka R."/>
            <person name="Tandeau De Marsac N."/>
            <person name="Huntemann M."/>
            <person name="Wei C.-L."/>
            <person name="Han J."/>
            <person name="Detter J.C."/>
            <person name="Han C."/>
            <person name="Tapia R."/>
            <person name="Chen A."/>
            <person name="Kyrpides N."/>
            <person name="Mavromatis K."/>
            <person name="Markowitz V."/>
            <person name="Szeto E."/>
            <person name="Ivanova N."/>
            <person name="Pagani I."/>
            <person name="Pati A."/>
            <person name="Goodwin L."/>
            <person name="Nordberg H.P."/>
            <person name="Cantor M.N."/>
            <person name="Hua S.X."/>
            <person name="Woyke T."/>
            <person name="Kerfeld C.A."/>
        </authorList>
    </citation>
    <scope>NUCLEOTIDE SEQUENCE [LARGE SCALE GENOMIC DNA]</scope>
    <source>
        <strain evidence="27 28">PCC 7417</strain>
    </source>
</reference>
<keyword evidence="11" id="KW-0936">Ethylene signaling pathway</keyword>
<evidence type="ECO:0000256" key="13">
    <source>
        <dbReference type="ARBA" id="ARBA00022824"/>
    </source>
</evidence>
<dbReference type="InterPro" id="IPR001789">
    <property type="entry name" value="Sig_transdc_resp-reg_receiver"/>
</dbReference>
<evidence type="ECO:0000256" key="21">
    <source>
        <dbReference type="ARBA" id="ARBA00074306"/>
    </source>
</evidence>
<dbReference type="Gene3D" id="3.40.50.2300">
    <property type="match status" value="1"/>
</dbReference>
<dbReference type="InterPro" id="IPR005467">
    <property type="entry name" value="His_kinase_dom"/>
</dbReference>
<dbReference type="PROSITE" id="PS50109">
    <property type="entry name" value="HIS_KIN"/>
    <property type="match status" value="1"/>
</dbReference>
<keyword evidence="18 23" id="KW-0472">Membrane</keyword>
<evidence type="ECO:0000256" key="16">
    <source>
        <dbReference type="ARBA" id="ARBA00023008"/>
    </source>
</evidence>
<evidence type="ECO:0000256" key="6">
    <source>
        <dbReference type="ARBA" id="ARBA00012438"/>
    </source>
</evidence>
<dbReference type="SUPFAM" id="SSF52172">
    <property type="entry name" value="CheY-like"/>
    <property type="match status" value="1"/>
</dbReference>
<dbReference type="Pfam" id="PF25487">
    <property type="entry name" value="ETR1_N"/>
    <property type="match status" value="1"/>
</dbReference>
<keyword evidence="28" id="KW-1185">Reference proteome</keyword>
<dbReference type="InterPro" id="IPR011006">
    <property type="entry name" value="CheY-like_superfamily"/>
</dbReference>
<evidence type="ECO:0000256" key="18">
    <source>
        <dbReference type="ARBA" id="ARBA00023136"/>
    </source>
</evidence>
<dbReference type="EC" id="2.7.13.3" evidence="6"/>
<evidence type="ECO:0000313" key="27">
    <source>
        <dbReference type="EMBL" id="AFZ27094.1"/>
    </source>
</evidence>
<comment type="subcellular location">
    <subcellularLocation>
        <location evidence="3">Endoplasmic reticulum membrane</location>
        <topology evidence="3">Multi-pass membrane protein</topology>
    </subcellularLocation>
</comment>
<evidence type="ECO:0000256" key="1">
    <source>
        <dbReference type="ARBA" id="ARBA00000085"/>
    </source>
</evidence>
<dbReference type="InterPro" id="IPR016132">
    <property type="entry name" value="Phyto_chromo_attachment"/>
</dbReference>
<evidence type="ECO:0000256" key="15">
    <source>
        <dbReference type="ARBA" id="ARBA00022989"/>
    </source>
</evidence>
<keyword evidence="15 23" id="KW-1133">Transmembrane helix</keyword>
<keyword evidence="16" id="KW-0186">Copper</keyword>
<dbReference type="Gene3D" id="1.10.287.130">
    <property type="match status" value="1"/>
</dbReference>
<dbReference type="InterPro" id="IPR004358">
    <property type="entry name" value="Sig_transdc_His_kin-like_C"/>
</dbReference>
<dbReference type="Gene3D" id="3.30.450.40">
    <property type="match status" value="2"/>
</dbReference>